<dbReference type="GO" id="GO:0006974">
    <property type="term" value="P:DNA damage response"/>
    <property type="evidence" value="ECO:0007669"/>
    <property type="project" value="UniProtKB-ARBA"/>
</dbReference>
<accession>A0A8I6SSB7</accession>
<protein>
    <recommendedName>
        <fullName evidence="3">SprT-like domain-containing protein</fullName>
    </recommendedName>
</protein>
<evidence type="ECO:0000313" key="5">
    <source>
        <dbReference type="Proteomes" id="UP000494040"/>
    </source>
</evidence>
<dbReference type="Pfam" id="PF10263">
    <property type="entry name" value="SprT-like"/>
    <property type="match status" value="1"/>
</dbReference>
<dbReference type="CTD" id="93953"/>
<dbReference type="PANTHER" id="PTHR23099:SF0">
    <property type="entry name" value="GERM CELL NUCLEAR ACIDIC PROTEIN"/>
    <property type="match status" value="1"/>
</dbReference>
<reference evidence="4" key="1">
    <citation type="submission" date="2022-01" db="UniProtKB">
        <authorList>
            <consortium name="EnsemblMetazoa"/>
        </authorList>
    </citation>
    <scope>IDENTIFICATION</scope>
</reference>
<dbReference type="GeneID" id="106673106"/>
<feature type="signal peptide" evidence="2">
    <location>
        <begin position="1"/>
        <end position="20"/>
    </location>
</feature>
<sequence length="311" mass="36387">MYDRFMFFLLFRPIISCSDSDNSDNKYDGKQNEQKNQIKQRNKDTYYSQSLCLLKKEKQIGEFRLSFLSSLEENTYGIPLDAKAEYYVTNFKKSMQQLAIFLFQYFNLNVFKKKLTNCEITWSGRLTSAAGITKQRIIRTTVDNETVFKRVAAIQLSKVFITKPHILRDVMAHEMCHVATWLIDNVRTSHGTAWKAWTDVFHKTFPEIPKINVRHHYARNWKYIYECGCGRELGKMTKLPSNQIKVCKYCGREVVLKSVNGRPPKETNEFQKFVLSEYQAVAKSNPDKPKHEIMKILGATWQQKKGEKNDS</sequence>
<keyword evidence="5" id="KW-1185">Reference proteome</keyword>
<dbReference type="InterPro" id="IPR036910">
    <property type="entry name" value="HMG_box_dom_sf"/>
</dbReference>
<dbReference type="OrthoDB" id="20772at2759"/>
<dbReference type="KEGG" id="clec:106673106"/>
<dbReference type="EnsemblMetazoa" id="XM_024228850.1">
    <property type="protein sequence ID" value="XP_024084618.1"/>
    <property type="gene ID" value="LOC106673106"/>
</dbReference>
<evidence type="ECO:0000313" key="4">
    <source>
        <dbReference type="EnsemblMetazoa" id="XP_024084618.1"/>
    </source>
</evidence>
<dbReference type="RefSeq" id="XP_024084618.1">
    <property type="nucleotide sequence ID" value="XM_024228850.1"/>
</dbReference>
<organism evidence="4 5">
    <name type="scientific">Cimex lectularius</name>
    <name type="common">Bed bug</name>
    <name type="synonym">Acanthia lectularia</name>
    <dbReference type="NCBI Taxonomy" id="79782"/>
    <lineage>
        <taxon>Eukaryota</taxon>
        <taxon>Metazoa</taxon>
        <taxon>Ecdysozoa</taxon>
        <taxon>Arthropoda</taxon>
        <taxon>Hexapoda</taxon>
        <taxon>Insecta</taxon>
        <taxon>Pterygota</taxon>
        <taxon>Neoptera</taxon>
        <taxon>Paraneoptera</taxon>
        <taxon>Hemiptera</taxon>
        <taxon>Heteroptera</taxon>
        <taxon>Panheteroptera</taxon>
        <taxon>Cimicomorpha</taxon>
        <taxon>Cimicidae</taxon>
        <taxon>Cimex</taxon>
    </lineage>
</organism>
<feature type="region of interest" description="Disordered" evidence="1">
    <location>
        <begin position="21"/>
        <end position="42"/>
    </location>
</feature>
<name>A0A8I6SSB7_CIMLE</name>
<dbReference type="GO" id="GO:0005634">
    <property type="term" value="C:nucleus"/>
    <property type="evidence" value="ECO:0007669"/>
    <property type="project" value="TreeGrafter"/>
</dbReference>
<dbReference type="Proteomes" id="UP000494040">
    <property type="component" value="Unassembled WGS sequence"/>
</dbReference>
<dbReference type="InterPro" id="IPR006640">
    <property type="entry name" value="SprT-like_domain"/>
</dbReference>
<feature type="domain" description="SprT-like" evidence="3">
    <location>
        <begin position="96"/>
        <end position="257"/>
    </location>
</feature>
<evidence type="ECO:0000256" key="1">
    <source>
        <dbReference type="SAM" id="MobiDB-lite"/>
    </source>
</evidence>
<keyword evidence="2" id="KW-0732">Signal</keyword>
<dbReference type="PANTHER" id="PTHR23099">
    <property type="entry name" value="TRANSCRIPTIONAL REGULATOR"/>
    <property type="match status" value="1"/>
</dbReference>
<feature type="chain" id="PRO_5035253379" description="SprT-like domain-containing protein" evidence="2">
    <location>
        <begin position="21"/>
        <end position="311"/>
    </location>
</feature>
<evidence type="ECO:0000259" key="3">
    <source>
        <dbReference type="SMART" id="SM00731"/>
    </source>
</evidence>
<proteinExistence type="predicted"/>
<dbReference type="SUPFAM" id="SSF47095">
    <property type="entry name" value="HMG-box"/>
    <property type="match status" value="1"/>
</dbReference>
<dbReference type="OMA" id="EHESHTL"/>
<dbReference type="SMART" id="SM00731">
    <property type="entry name" value="SprT"/>
    <property type="match status" value="1"/>
</dbReference>
<evidence type="ECO:0000256" key="2">
    <source>
        <dbReference type="SAM" id="SignalP"/>
    </source>
</evidence>
<dbReference type="AlphaFoldDB" id="A0A8I6SSB7"/>
<feature type="compositionally biased region" description="Basic and acidic residues" evidence="1">
    <location>
        <begin position="23"/>
        <end position="33"/>
    </location>
</feature>